<proteinExistence type="predicted"/>
<sequence length="62" mass="6838">MGKEEGLGQPEQLKAEVNWRVRRQNVKSIIRTEAAAMVTKATLVTVVEIEAAARETEEQGSV</sequence>
<reference evidence="1 2" key="1">
    <citation type="journal article" date="2021" name="Hortic Res">
        <title>Chromosome-scale assembly of the Dendrobium chrysotoxum genome enhances the understanding of orchid evolution.</title>
        <authorList>
            <person name="Zhang Y."/>
            <person name="Zhang G.Q."/>
            <person name="Zhang D."/>
            <person name="Liu X.D."/>
            <person name="Xu X.Y."/>
            <person name="Sun W.H."/>
            <person name="Yu X."/>
            <person name="Zhu X."/>
            <person name="Wang Z.W."/>
            <person name="Zhao X."/>
            <person name="Zhong W.Y."/>
            <person name="Chen H."/>
            <person name="Yin W.L."/>
            <person name="Huang T."/>
            <person name="Niu S.C."/>
            <person name="Liu Z.J."/>
        </authorList>
    </citation>
    <scope>NUCLEOTIDE SEQUENCE [LARGE SCALE GENOMIC DNA]</scope>
    <source>
        <strain evidence="1">Lindl</strain>
    </source>
</reference>
<protein>
    <submittedName>
        <fullName evidence="1">Uncharacterized protein</fullName>
    </submittedName>
</protein>
<dbReference type="Proteomes" id="UP000775213">
    <property type="component" value="Unassembled WGS sequence"/>
</dbReference>
<dbReference type="AlphaFoldDB" id="A0AAV7FW06"/>
<name>A0AAV7FW06_DENCH</name>
<organism evidence="1 2">
    <name type="scientific">Dendrobium chrysotoxum</name>
    <name type="common">Orchid</name>
    <dbReference type="NCBI Taxonomy" id="161865"/>
    <lineage>
        <taxon>Eukaryota</taxon>
        <taxon>Viridiplantae</taxon>
        <taxon>Streptophyta</taxon>
        <taxon>Embryophyta</taxon>
        <taxon>Tracheophyta</taxon>
        <taxon>Spermatophyta</taxon>
        <taxon>Magnoliopsida</taxon>
        <taxon>Liliopsida</taxon>
        <taxon>Asparagales</taxon>
        <taxon>Orchidaceae</taxon>
        <taxon>Epidendroideae</taxon>
        <taxon>Malaxideae</taxon>
        <taxon>Dendrobiinae</taxon>
        <taxon>Dendrobium</taxon>
    </lineage>
</organism>
<evidence type="ECO:0000313" key="2">
    <source>
        <dbReference type="Proteomes" id="UP000775213"/>
    </source>
</evidence>
<gene>
    <name evidence="1" type="ORF">IEQ34_022011</name>
</gene>
<evidence type="ECO:0000313" key="1">
    <source>
        <dbReference type="EMBL" id="KAH0448211.1"/>
    </source>
</evidence>
<keyword evidence="2" id="KW-1185">Reference proteome</keyword>
<dbReference type="EMBL" id="JAGFBR010000019">
    <property type="protein sequence ID" value="KAH0448211.1"/>
    <property type="molecule type" value="Genomic_DNA"/>
</dbReference>
<comment type="caution">
    <text evidence="1">The sequence shown here is derived from an EMBL/GenBank/DDBJ whole genome shotgun (WGS) entry which is preliminary data.</text>
</comment>
<accession>A0AAV7FW06</accession>